<keyword evidence="4" id="KW-0175">Coiled coil</keyword>
<feature type="coiled-coil region" evidence="4">
    <location>
        <begin position="541"/>
        <end position="568"/>
    </location>
</feature>
<keyword evidence="3" id="KW-0238">DNA-binding</keyword>
<dbReference type="OrthoDB" id="2234796at2"/>
<dbReference type="PANTHER" id="PTHR43140">
    <property type="entry name" value="TYPE-1 RESTRICTION ENZYME ECOKI SPECIFICITY PROTEIN"/>
    <property type="match status" value="1"/>
</dbReference>
<dbReference type="RefSeq" id="WP_120241293.1">
    <property type="nucleotide sequence ID" value="NZ_RAPQ01000011.1"/>
</dbReference>
<accession>A0A419WTC6</accession>
<dbReference type="CDD" id="cd17285">
    <property type="entry name" value="RMtype1_S_Csp16704I_TRD2-CR2_like"/>
    <property type="match status" value="1"/>
</dbReference>
<gene>
    <name evidence="6" type="ORF">BXY64_3584</name>
</gene>
<feature type="domain" description="Type I restriction modification DNA specificity" evidence="5">
    <location>
        <begin position="92"/>
        <end position="258"/>
    </location>
</feature>
<evidence type="ECO:0000256" key="3">
    <source>
        <dbReference type="ARBA" id="ARBA00023125"/>
    </source>
</evidence>
<evidence type="ECO:0000259" key="5">
    <source>
        <dbReference type="Pfam" id="PF01420"/>
    </source>
</evidence>
<dbReference type="SUPFAM" id="SSF116734">
    <property type="entry name" value="DNA methylase specificity domain"/>
    <property type="match status" value="2"/>
</dbReference>
<feature type="domain" description="Type I restriction modification DNA specificity" evidence="5">
    <location>
        <begin position="379"/>
        <end position="555"/>
    </location>
</feature>
<evidence type="ECO:0000313" key="6">
    <source>
        <dbReference type="EMBL" id="RKD98721.1"/>
    </source>
</evidence>
<dbReference type="InterPro" id="IPR044946">
    <property type="entry name" value="Restrct_endonuc_typeI_TRD_sf"/>
</dbReference>
<dbReference type="Gene3D" id="3.90.220.20">
    <property type="entry name" value="DNA methylase specificity domains"/>
    <property type="match status" value="2"/>
</dbReference>
<dbReference type="AlphaFoldDB" id="A0A419WTC6"/>
<reference evidence="6 7" key="1">
    <citation type="submission" date="2018-09" db="EMBL/GenBank/DDBJ databases">
        <title>Genomic Encyclopedia of Archaeal and Bacterial Type Strains, Phase II (KMG-II): from individual species to whole genera.</title>
        <authorList>
            <person name="Goeker M."/>
        </authorList>
    </citation>
    <scope>NUCLEOTIDE SEQUENCE [LARGE SCALE GENOMIC DNA]</scope>
    <source>
        <strain evidence="6 7">DSM 21950</strain>
    </source>
</reference>
<organism evidence="6 7">
    <name type="scientific">Marinifilum flexuosum</name>
    <dbReference type="NCBI Taxonomy" id="1117708"/>
    <lineage>
        <taxon>Bacteria</taxon>
        <taxon>Pseudomonadati</taxon>
        <taxon>Bacteroidota</taxon>
        <taxon>Bacteroidia</taxon>
        <taxon>Marinilabiliales</taxon>
        <taxon>Marinifilaceae</taxon>
    </lineage>
</organism>
<feature type="coiled-coil region" evidence="4">
    <location>
        <begin position="50"/>
        <end position="77"/>
    </location>
</feature>
<keyword evidence="2" id="KW-0680">Restriction system</keyword>
<dbReference type="GO" id="GO:0009307">
    <property type="term" value="P:DNA restriction-modification system"/>
    <property type="evidence" value="ECO:0007669"/>
    <property type="project" value="UniProtKB-KW"/>
</dbReference>
<evidence type="ECO:0000256" key="1">
    <source>
        <dbReference type="ARBA" id="ARBA00010923"/>
    </source>
</evidence>
<evidence type="ECO:0000256" key="4">
    <source>
        <dbReference type="SAM" id="Coils"/>
    </source>
</evidence>
<dbReference type="GO" id="GO:0003677">
    <property type="term" value="F:DNA binding"/>
    <property type="evidence" value="ECO:0007669"/>
    <property type="project" value="UniProtKB-KW"/>
</dbReference>
<dbReference type="InterPro" id="IPR000055">
    <property type="entry name" value="Restrct_endonuc_typeI_TRD"/>
</dbReference>
<sequence>MKLLEHFKELSIYPQNAKELKGLILQLAIQGKLTAQWRNTVGTRHGVSANNNAKALLEQIKAEKAQLIKDKKIKKEKALPPISQEEIPFELPESWEWEKIGNVIIQIKGGGTPSKNNQKYWNGDLPWASVKDLKQGKYIESTIDYISNEGLNNSSSNLIPIGNLIICTRMGLGKICINKIPITINQDLKALTLPDQIENDFFYNYYNTLNIKGTGVTVAGIKQSELLNFLIPIPPLAEQKAIVQIVDTLFKEVEALENLTQKRVQLKEDFITSALHRLSEGEVEKEWAFLQEHFSTFMTEESNVKKLRECILQLAVQGKLTKQWRNTVGTRHGVSADNNAKSLLAQIQAEKAQLIKEKKIKKEKALPPITQEEIPYELPEGWEWCRLGLITEFISSGSRDWAKYYSSRGAKFVTMGNLSSNSFKLRLDKMRYVSPPKNGEGTRTKLQHWDFLLSITGDVGNLGLIPENFGEAYINQHTAVVRMMERLRSLYIGYYFLSPLTKKQFNEPQRGIKNSFRLSDIQLLFFPLPPLAEQKAIVTKVNELMALCDTLEQEIAKNKEAATKLMQSVLREVFQGKPKEQEELLLAAEPKAEYK</sequence>
<dbReference type="PANTHER" id="PTHR43140:SF1">
    <property type="entry name" value="TYPE I RESTRICTION ENZYME ECOKI SPECIFICITY SUBUNIT"/>
    <property type="match status" value="1"/>
</dbReference>
<evidence type="ECO:0000256" key="2">
    <source>
        <dbReference type="ARBA" id="ARBA00022747"/>
    </source>
</evidence>
<dbReference type="Pfam" id="PF01420">
    <property type="entry name" value="Methylase_S"/>
    <property type="match status" value="2"/>
</dbReference>
<dbReference type="InterPro" id="IPR051212">
    <property type="entry name" value="Type-I_RE_S_subunit"/>
</dbReference>
<comment type="similarity">
    <text evidence="1">Belongs to the type-I restriction system S methylase family.</text>
</comment>
<keyword evidence="7" id="KW-1185">Reference proteome</keyword>
<dbReference type="EMBL" id="RAPQ01000011">
    <property type="protein sequence ID" value="RKD98721.1"/>
    <property type="molecule type" value="Genomic_DNA"/>
</dbReference>
<proteinExistence type="inferred from homology"/>
<comment type="caution">
    <text evidence="6">The sequence shown here is derived from an EMBL/GenBank/DDBJ whole genome shotgun (WGS) entry which is preliminary data.</text>
</comment>
<evidence type="ECO:0000313" key="7">
    <source>
        <dbReference type="Proteomes" id="UP000284531"/>
    </source>
</evidence>
<protein>
    <submittedName>
        <fullName evidence="6">Type I restriction enzyme S subunit</fullName>
    </submittedName>
</protein>
<dbReference type="Proteomes" id="UP000284531">
    <property type="component" value="Unassembled WGS sequence"/>
</dbReference>
<name>A0A419WTC6_9BACT</name>